<sequence length="70" mass="8220">MYVSFFLGTKELNMYVPILLGSKELHMSFLQGNKETHTETTQATIRMFVDLNLVQNFQMKYTVRREPACQ</sequence>
<name>A0A4Z2EQE8_9TELE</name>
<evidence type="ECO:0000313" key="2">
    <source>
        <dbReference type="Proteomes" id="UP000314294"/>
    </source>
</evidence>
<comment type="caution">
    <text evidence="1">The sequence shown here is derived from an EMBL/GenBank/DDBJ whole genome shotgun (WGS) entry which is preliminary data.</text>
</comment>
<reference evidence="1 2" key="1">
    <citation type="submission" date="2019-03" db="EMBL/GenBank/DDBJ databases">
        <title>First draft genome of Liparis tanakae, snailfish: a comprehensive survey of snailfish specific genes.</title>
        <authorList>
            <person name="Kim W."/>
            <person name="Song I."/>
            <person name="Jeong J.-H."/>
            <person name="Kim D."/>
            <person name="Kim S."/>
            <person name="Ryu S."/>
            <person name="Song J.Y."/>
            <person name="Lee S.K."/>
        </authorList>
    </citation>
    <scope>NUCLEOTIDE SEQUENCE [LARGE SCALE GENOMIC DNA]</scope>
    <source>
        <tissue evidence="1">Muscle</tissue>
    </source>
</reference>
<proteinExistence type="predicted"/>
<dbReference type="Proteomes" id="UP000314294">
    <property type="component" value="Unassembled WGS sequence"/>
</dbReference>
<keyword evidence="2" id="KW-1185">Reference proteome</keyword>
<dbReference type="AlphaFoldDB" id="A0A4Z2EQE8"/>
<evidence type="ECO:0000313" key="1">
    <source>
        <dbReference type="EMBL" id="TNN31013.1"/>
    </source>
</evidence>
<dbReference type="OrthoDB" id="74705at2759"/>
<dbReference type="EMBL" id="SRLO01003902">
    <property type="protein sequence ID" value="TNN31013.1"/>
    <property type="molecule type" value="Genomic_DNA"/>
</dbReference>
<organism evidence="1 2">
    <name type="scientific">Liparis tanakae</name>
    <name type="common">Tanaka's snailfish</name>
    <dbReference type="NCBI Taxonomy" id="230148"/>
    <lineage>
        <taxon>Eukaryota</taxon>
        <taxon>Metazoa</taxon>
        <taxon>Chordata</taxon>
        <taxon>Craniata</taxon>
        <taxon>Vertebrata</taxon>
        <taxon>Euteleostomi</taxon>
        <taxon>Actinopterygii</taxon>
        <taxon>Neopterygii</taxon>
        <taxon>Teleostei</taxon>
        <taxon>Neoteleostei</taxon>
        <taxon>Acanthomorphata</taxon>
        <taxon>Eupercaria</taxon>
        <taxon>Perciformes</taxon>
        <taxon>Cottioidei</taxon>
        <taxon>Cottales</taxon>
        <taxon>Liparidae</taxon>
        <taxon>Liparis</taxon>
    </lineage>
</organism>
<gene>
    <name evidence="1" type="ORF">EYF80_058836</name>
</gene>
<protein>
    <submittedName>
        <fullName evidence="1">Uncharacterized protein</fullName>
    </submittedName>
</protein>
<accession>A0A4Z2EQE8</accession>